<evidence type="ECO:0000313" key="2">
    <source>
        <dbReference type="Proteomes" id="UP000266441"/>
    </source>
</evidence>
<gene>
    <name evidence="1" type="ORF">D1164_11660</name>
</gene>
<keyword evidence="2" id="KW-1185">Reference proteome</keyword>
<dbReference type="EMBL" id="QWET01000007">
    <property type="protein sequence ID" value="RIH65234.1"/>
    <property type="molecule type" value="Genomic_DNA"/>
</dbReference>
<accession>A0A399D053</accession>
<dbReference type="AlphaFoldDB" id="A0A399D053"/>
<protein>
    <submittedName>
        <fullName evidence="1">Uncharacterized protein</fullName>
    </submittedName>
</protein>
<sequence>MDIRHENNSVAYTLSGTKEEPCLICQFKFPPNKLPDSFISGDDMFIFSDRIILPPKKNDRPANRYRLIPRAPPCS</sequence>
<comment type="caution">
    <text evidence="1">The sequence shown here is derived from an EMBL/GenBank/DDBJ whole genome shotgun (WGS) entry which is preliminary data.</text>
</comment>
<name>A0A399D053_9BACT</name>
<reference evidence="1 2" key="1">
    <citation type="journal article" date="2015" name="Int. J. Syst. Evol. Microbiol.">
        <title>Mariniphaga sediminis sp. nov., isolated from coastal sediment.</title>
        <authorList>
            <person name="Wang F.Q."/>
            <person name="Shen Q.Y."/>
            <person name="Chen G.J."/>
            <person name="Du Z.J."/>
        </authorList>
    </citation>
    <scope>NUCLEOTIDE SEQUENCE [LARGE SCALE GENOMIC DNA]</scope>
    <source>
        <strain evidence="1 2">SY21</strain>
    </source>
</reference>
<proteinExistence type="predicted"/>
<organism evidence="1 2">
    <name type="scientific">Mariniphaga sediminis</name>
    <dbReference type="NCBI Taxonomy" id="1628158"/>
    <lineage>
        <taxon>Bacteria</taxon>
        <taxon>Pseudomonadati</taxon>
        <taxon>Bacteroidota</taxon>
        <taxon>Bacteroidia</taxon>
        <taxon>Marinilabiliales</taxon>
        <taxon>Prolixibacteraceae</taxon>
        <taxon>Mariniphaga</taxon>
    </lineage>
</organism>
<evidence type="ECO:0000313" key="1">
    <source>
        <dbReference type="EMBL" id="RIH65234.1"/>
    </source>
</evidence>
<dbReference type="Proteomes" id="UP000266441">
    <property type="component" value="Unassembled WGS sequence"/>
</dbReference>